<evidence type="ECO:0000256" key="8">
    <source>
        <dbReference type="ARBA" id="ARBA00048679"/>
    </source>
</evidence>
<dbReference type="PROSITE" id="PS50011">
    <property type="entry name" value="PROTEIN_KINASE_DOM"/>
    <property type="match status" value="1"/>
</dbReference>
<evidence type="ECO:0000256" key="4">
    <source>
        <dbReference type="ARBA" id="ARBA00022741"/>
    </source>
</evidence>
<gene>
    <name evidence="10" type="ORF">SUZIE_154695</name>
</gene>
<evidence type="ECO:0000256" key="3">
    <source>
        <dbReference type="ARBA" id="ARBA00022679"/>
    </source>
</evidence>
<protein>
    <recommendedName>
        <fullName evidence="1">non-specific serine/threonine protein kinase</fullName>
        <ecNumber evidence="1">2.7.11.1</ecNumber>
    </recommendedName>
</protein>
<dbReference type="PROSITE" id="PS00108">
    <property type="entry name" value="PROTEIN_KINASE_ST"/>
    <property type="match status" value="1"/>
</dbReference>
<name>A0AA41MXE6_SCICA</name>
<dbReference type="GO" id="GO:0035556">
    <property type="term" value="P:intracellular signal transduction"/>
    <property type="evidence" value="ECO:0007669"/>
    <property type="project" value="TreeGrafter"/>
</dbReference>
<dbReference type="GO" id="GO:0005524">
    <property type="term" value="F:ATP binding"/>
    <property type="evidence" value="ECO:0007669"/>
    <property type="project" value="UniProtKB-KW"/>
</dbReference>
<evidence type="ECO:0000313" key="11">
    <source>
        <dbReference type="Proteomes" id="UP001166674"/>
    </source>
</evidence>
<organism evidence="10 11">
    <name type="scientific">Sciurus carolinensis</name>
    <name type="common">Eastern gray squirrel</name>
    <dbReference type="NCBI Taxonomy" id="30640"/>
    <lineage>
        <taxon>Eukaryota</taxon>
        <taxon>Metazoa</taxon>
        <taxon>Chordata</taxon>
        <taxon>Craniata</taxon>
        <taxon>Vertebrata</taxon>
        <taxon>Euteleostomi</taxon>
        <taxon>Mammalia</taxon>
        <taxon>Eutheria</taxon>
        <taxon>Euarchontoglires</taxon>
        <taxon>Glires</taxon>
        <taxon>Rodentia</taxon>
        <taxon>Sciuromorpha</taxon>
        <taxon>Sciuridae</taxon>
        <taxon>Sciurinae</taxon>
        <taxon>Sciurini</taxon>
        <taxon>Sciurus</taxon>
    </lineage>
</organism>
<dbReference type="InterPro" id="IPR000719">
    <property type="entry name" value="Prot_kinase_dom"/>
</dbReference>
<dbReference type="GO" id="GO:0005737">
    <property type="term" value="C:cytoplasm"/>
    <property type="evidence" value="ECO:0007669"/>
    <property type="project" value="TreeGrafter"/>
</dbReference>
<sequence>MQQENSYFSTSQMVACWRRRPGNFRGIASAVGYCHEKGIVHQDLKPENIMVDTRGNIKLIDFVLSARFMTGQTLNTFWGILSYLIHEIILWKEYEGPPVDF</sequence>
<accession>A0AA41MXE6</accession>
<keyword evidence="2" id="KW-0723">Serine/threonine-protein kinase</keyword>
<comment type="catalytic activity">
    <reaction evidence="7">
        <text>L-threonyl-[protein] + ATP = O-phospho-L-threonyl-[protein] + ADP + H(+)</text>
        <dbReference type="Rhea" id="RHEA:46608"/>
        <dbReference type="Rhea" id="RHEA-COMP:11060"/>
        <dbReference type="Rhea" id="RHEA-COMP:11605"/>
        <dbReference type="ChEBI" id="CHEBI:15378"/>
        <dbReference type="ChEBI" id="CHEBI:30013"/>
        <dbReference type="ChEBI" id="CHEBI:30616"/>
        <dbReference type="ChEBI" id="CHEBI:61977"/>
        <dbReference type="ChEBI" id="CHEBI:456216"/>
        <dbReference type="EC" id="2.7.11.1"/>
    </reaction>
</comment>
<keyword evidence="6" id="KW-0067">ATP-binding</keyword>
<dbReference type="InterPro" id="IPR008271">
    <property type="entry name" value="Ser/Thr_kinase_AS"/>
</dbReference>
<feature type="domain" description="Protein kinase" evidence="9">
    <location>
        <begin position="1"/>
        <end position="101"/>
    </location>
</feature>
<dbReference type="GO" id="GO:0004674">
    <property type="term" value="F:protein serine/threonine kinase activity"/>
    <property type="evidence" value="ECO:0007669"/>
    <property type="project" value="UniProtKB-KW"/>
</dbReference>
<keyword evidence="11" id="KW-1185">Reference proteome</keyword>
<reference evidence="10" key="1">
    <citation type="submission" date="2020-03" db="EMBL/GenBank/DDBJ databases">
        <title>Studies in the Genomics of Life Span.</title>
        <authorList>
            <person name="Glass D."/>
        </authorList>
    </citation>
    <scope>NUCLEOTIDE SEQUENCE</scope>
    <source>
        <strain evidence="10">SUZIE</strain>
        <tissue evidence="10">Muscle</tissue>
    </source>
</reference>
<keyword evidence="5 10" id="KW-0418">Kinase</keyword>
<evidence type="ECO:0000256" key="5">
    <source>
        <dbReference type="ARBA" id="ARBA00022777"/>
    </source>
</evidence>
<keyword evidence="4" id="KW-0547">Nucleotide-binding</keyword>
<dbReference type="EMBL" id="JAATJV010370099">
    <property type="protein sequence ID" value="MBZ3879790.1"/>
    <property type="molecule type" value="Genomic_DNA"/>
</dbReference>
<evidence type="ECO:0000313" key="10">
    <source>
        <dbReference type="EMBL" id="MBZ3879790.1"/>
    </source>
</evidence>
<comment type="caution">
    <text evidence="10">The sequence shown here is derived from an EMBL/GenBank/DDBJ whole genome shotgun (WGS) entry which is preliminary data.</text>
</comment>
<dbReference type="Proteomes" id="UP001166674">
    <property type="component" value="Unassembled WGS sequence"/>
</dbReference>
<evidence type="ECO:0000256" key="1">
    <source>
        <dbReference type="ARBA" id="ARBA00012513"/>
    </source>
</evidence>
<evidence type="ECO:0000256" key="7">
    <source>
        <dbReference type="ARBA" id="ARBA00047899"/>
    </source>
</evidence>
<evidence type="ECO:0000256" key="2">
    <source>
        <dbReference type="ARBA" id="ARBA00022527"/>
    </source>
</evidence>
<dbReference type="AlphaFoldDB" id="A0AA41MXE6"/>
<dbReference type="Pfam" id="PF00069">
    <property type="entry name" value="Pkinase"/>
    <property type="match status" value="1"/>
</dbReference>
<proteinExistence type="predicted"/>
<evidence type="ECO:0000256" key="6">
    <source>
        <dbReference type="ARBA" id="ARBA00022840"/>
    </source>
</evidence>
<dbReference type="SUPFAM" id="SSF56112">
    <property type="entry name" value="Protein kinase-like (PK-like)"/>
    <property type="match status" value="1"/>
</dbReference>
<dbReference type="InterPro" id="IPR011009">
    <property type="entry name" value="Kinase-like_dom_sf"/>
</dbReference>
<dbReference type="EC" id="2.7.11.1" evidence="1"/>
<dbReference type="PANTHER" id="PTHR24346">
    <property type="entry name" value="MAP/MICROTUBULE AFFINITY-REGULATING KINASE"/>
    <property type="match status" value="1"/>
</dbReference>
<comment type="catalytic activity">
    <reaction evidence="8">
        <text>L-seryl-[protein] + ATP = O-phospho-L-seryl-[protein] + ADP + H(+)</text>
        <dbReference type="Rhea" id="RHEA:17989"/>
        <dbReference type="Rhea" id="RHEA-COMP:9863"/>
        <dbReference type="Rhea" id="RHEA-COMP:11604"/>
        <dbReference type="ChEBI" id="CHEBI:15378"/>
        <dbReference type="ChEBI" id="CHEBI:29999"/>
        <dbReference type="ChEBI" id="CHEBI:30616"/>
        <dbReference type="ChEBI" id="CHEBI:83421"/>
        <dbReference type="ChEBI" id="CHEBI:456216"/>
        <dbReference type="EC" id="2.7.11.1"/>
    </reaction>
</comment>
<dbReference type="PANTHER" id="PTHR24346:SF30">
    <property type="entry name" value="MATERNAL EMBRYONIC LEUCINE ZIPPER KINASE"/>
    <property type="match status" value="1"/>
</dbReference>
<evidence type="ECO:0000259" key="9">
    <source>
        <dbReference type="PROSITE" id="PS50011"/>
    </source>
</evidence>
<dbReference type="Gene3D" id="1.10.510.10">
    <property type="entry name" value="Transferase(Phosphotransferase) domain 1"/>
    <property type="match status" value="1"/>
</dbReference>
<keyword evidence="3" id="KW-0808">Transferase</keyword>